<organism evidence="2 3">
    <name type="scientific">Fibrobacter intestinalis</name>
    <dbReference type="NCBI Taxonomy" id="28122"/>
    <lineage>
        <taxon>Bacteria</taxon>
        <taxon>Pseudomonadati</taxon>
        <taxon>Fibrobacterota</taxon>
        <taxon>Fibrobacteria</taxon>
        <taxon>Fibrobacterales</taxon>
        <taxon>Fibrobacteraceae</taxon>
        <taxon>Fibrobacter</taxon>
    </lineage>
</organism>
<evidence type="ECO:0000313" key="3">
    <source>
        <dbReference type="Proteomes" id="UP000190449"/>
    </source>
</evidence>
<dbReference type="Gene3D" id="3.30.70.1070">
    <property type="entry name" value="Sporulation related repeat"/>
    <property type="match status" value="1"/>
</dbReference>
<dbReference type="InterPro" id="IPR036680">
    <property type="entry name" value="SPOR-like_sf"/>
</dbReference>
<dbReference type="EMBL" id="FUWU01000016">
    <property type="protein sequence ID" value="SJZ63126.1"/>
    <property type="molecule type" value="Genomic_DNA"/>
</dbReference>
<dbReference type="AlphaFoldDB" id="A0A1T4M8E6"/>
<evidence type="ECO:0000313" key="2">
    <source>
        <dbReference type="EMBL" id="SJZ63126.1"/>
    </source>
</evidence>
<gene>
    <name evidence="2" type="ORF">SAMN02745108_01163</name>
</gene>
<name>A0A1T4M8E6_9BACT</name>
<reference evidence="2 3" key="1">
    <citation type="submission" date="2017-02" db="EMBL/GenBank/DDBJ databases">
        <authorList>
            <person name="Peterson S.W."/>
        </authorList>
    </citation>
    <scope>NUCLEOTIDE SEQUENCE [LARGE SCALE GENOMIC DNA]</scope>
    <source>
        <strain evidence="2 3">ATCC 43854</strain>
    </source>
</reference>
<accession>A0A1T4M8E6</accession>
<keyword evidence="1" id="KW-0812">Transmembrane</keyword>
<dbReference type="RefSeq" id="WP_078776171.1">
    <property type="nucleotide sequence ID" value="NZ_FUWU01000016.1"/>
</dbReference>
<sequence>MKISKNVFELPEIALFTCDGENAFGGMRQNDLQNKIFRVFAKGIFVILYAGLILGVLAGCVEVEKVSEKKPYAISVKKERSYYQAQKIVEHLADLGIPSYVVEKGEDKDRYFHVVTKSFRTEGEAENFREHLASMEMEKGEIFSFDDLSEEEKKNLANRKIYMQEERQRIPAETPDVPRSILSTIRKVPGSNAFYIGRMNLVNLDLTDKGKIYSLGLSTDLPRGVKLSYFAEHGNAFAEIRLVDNLYGDQVTFEIVNLKPGENAEALASEIADDILATGEYEVEEKIPYFVTSYDRLGGYRVTIEVPATKKSAAKQRSYTIVGDRSNEYLFIVQDAGRDDPERIARLLSQIGKSNGLEDYDEFWNSFYLIPKNLDGDVFIAYASEKMGPSYARSKGNTHWAKRIVGHWTYSMYFYAPKRGVWNYTAFDLLTGPYCGKTWEIYSKQVWDAGLNFCGIRGHAIKNFLGEVTELNYRFDRYVLTINPRSENFSQSSLISRAERFQYACGK</sequence>
<proteinExistence type="predicted"/>
<feature type="transmembrane region" description="Helical" evidence="1">
    <location>
        <begin position="36"/>
        <end position="58"/>
    </location>
</feature>
<dbReference type="Proteomes" id="UP000190449">
    <property type="component" value="Unassembled WGS sequence"/>
</dbReference>
<dbReference type="SUPFAM" id="SSF110997">
    <property type="entry name" value="Sporulation related repeat"/>
    <property type="match status" value="1"/>
</dbReference>
<dbReference type="GO" id="GO:0042834">
    <property type="term" value="F:peptidoglycan binding"/>
    <property type="evidence" value="ECO:0007669"/>
    <property type="project" value="InterPro"/>
</dbReference>
<protein>
    <recommendedName>
        <fullName evidence="4">Sporulation related domain-containing protein</fullName>
    </recommendedName>
</protein>
<keyword evidence="1" id="KW-0472">Membrane</keyword>
<dbReference type="STRING" id="28122.SAMN02745108_01163"/>
<keyword evidence="1" id="KW-1133">Transmembrane helix</keyword>
<evidence type="ECO:0008006" key="4">
    <source>
        <dbReference type="Google" id="ProtNLM"/>
    </source>
</evidence>
<evidence type="ECO:0000256" key="1">
    <source>
        <dbReference type="SAM" id="Phobius"/>
    </source>
</evidence>